<feature type="signal peptide" evidence="2">
    <location>
        <begin position="1"/>
        <end position="23"/>
    </location>
</feature>
<feature type="compositionally biased region" description="Low complexity" evidence="1">
    <location>
        <begin position="140"/>
        <end position="156"/>
    </location>
</feature>
<feature type="chain" id="PRO_5022094498" description="Extracellular membrane protein CFEM domain-containing protein" evidence="2">
    <location>
        <begin position="24"/>
        <end position="268"/>
    </location>
</feature>
<evidence type="ECO:0000256" key="2">
    <source>
        <dbReference type="SAM" id="SignalP"/>
    </source>
</evidence>
<keyword evidence="4" id="KW-1185">Reference proteome</keyword>
<dbReference type="AlphaFoldDB" id="A0A517LJU1"/>
<dbReference type="Proteomes" id="UP000316270">
    <property type="component" value="Chromosome 14"/>
</dbReference>
<evidence type="ECO:0008006" key="5">
    <source>
        <dbReference type="Google" id="ProtNLM"/>
    </source>
</evidence>
<evidence type="ECO:0000256" key="1">
    <source>
        <dbReference type="SAM" id="MobiDB-lite"/>
    </source>
</evidence>
<feature type="compositionally biased region" description="Polar residues" evidence="1">
    <location>
        <begin position="157"/>
        <end position="189"/>
    </location>
</feature>
<dbReference type="STRING" id="50376.A0A517LJU1"/>
<reference evidence="3 4" key="1">
    <citation type="submission" date="2019-07" db="EMBL/GenBank/DDBJ databases">
        <title>Finished genome of Venturia effusa.</title>
        <authorList>
            <person name="Young C.A."/>
            <person name="Cox M.P."/>
            <person name="Ganley A.R.D."/>
            <person name="David W.J."/>
        </authorList>
    </citation>
    <scope>NUCLEOTIDE SEQUENCE [LARGE SCALE GENOMIC DNA]</scope>
    <source>
        <strain evidence="4">albino</strain>
    </source>
</reference>
<gene>
    <name evidence="3" type="ORF">FKW77_002649</name>
</gene>
<proteinExistence type="predicted"/>
<evidence type="ECO:0000313" key="4">
    <source>
        <dbReference type="Proteomes" id="UP000316270"/>
    </source>
</evidence>
<accession>A0A517LJU1</accession>
<dbReference type="OrthoDB" id="5427833at2759"/>
<feature type="region of interest" description="Disordered" evidence="1">
    <location>
        <begin position="119"/>
        <end position="233"/>
    </location>
</feature>
<name>A0A517LJU1_9PEZI</name>
<sequence>MRISRTPPRTVVGLLSLSAQASAVALSDFTPKATNLPPQCNAIYSAAIPGCTFDDFQKAMCSQACLAGLVQVNAQVANNCQAADVEETSIIGLFKLGKAIQLLCNVAVVTTTTGLRPGTTIPMMPMPMPTTQSIQSPTPATSLLSTAKPTTSASSPNNTGSATPSPSAKESTTLSTTPAVPTPLTSSINSAPPPPTAAATSQAKSTSASKTSTSPAELESIRSGNTNSGGGSPFDNINNSGAVSLINLAQIACGLSTALLLGGYLALV</sequence>
<organism evidence="3 4">
    <name type="scientific">Venturia effusa</name>
    <dbReference type="NCBI Taxonomy" id="50376"/>
    <lineage>
        <taxon>Eukaryota</taxon>
        <taxon>Fungi</taxon>
        <taxon>Dikarya</taxon>
        <taxon>Ascomycota</taxon>
        <taxon>Pezizomycotina</taxon>
        <taxon>Dothideomycetes</taxon>
        <taxon>Pleosporomycetidae</taxon>
        <taxon>Venturiales</taxon>
        <taxon>Venturiaceae</taxon>
        <taxon>Venturia</taxon>
    </lineage>
</organism>
<keyword evidence="2" id="KW-0732">Signal</keyword>
<evidence type="ECO:0000313" key="3">
    <source>
        <dbReference type="EMBL" id="QDS75905.1"/>
    </source>
</evidence>
<protein>
    <recommendedName>
        <fullName evidence="5">Extracellular membrane protein CFEM domain-containing protein</fullName>
    </recommendedName>
</protein>
<feature type="compositionally biased region" description="Low complexity" evidence="1">
    <location>
        <begin position="197"/>
        <end position="216"/>
    </location>
</feature>
<dbReference type="EMBL" id="CP042198">
    <property type="protein sequence ID" value="QDS75905.1"/>
    <property type="molecule type" value="Genomic_DNA"/>
</dbReference>